<dbReference type="Pfam" id="PF06114">
    <property type="entry name" value="Peptidase_M78"/>
    <property type="match status" value="1"/>
</dbReference>
<reference evidence="2" key="1">
    <citation type="submission" date="2019-11" db="EMBL/GenBank/DDBJ databases">
        <authorList>
            <person name="Feng L."/>
        </authorList>
    </citation>
    <scope>NUCLEOTIDE SEQUENCE</scope>
    <source>
        <strain evidence="2">ChathewayiLFYP18</strain>
    </source>
</reference>
<dbReference type="EMBL" id="CACRUH010000046">
    <property type="protein sequence ID" value="VYU36923.1"/>
    <property type="molecule type" value="Genomic_DNA"/>
</dbReference>
<dbReference type="AlphaFoldDB" id="A0A6N3EEK0"/>
<organism evidence="2">
    <name type="scientific">Hungatella hathewayi</name>
    <dbReference type="NCBI Taxonomy" id="154046"/>
    <lineage>
        <taxon>Bacteria</taxon>
        <taxon>Bacillati</taxon>
        <taxon>Bacillota</taxon>
        <taxon>Clostridia</taxon>
        <taxon>Lachnospirales</taxon>
        <taxon>Lachnospiraceae</taxon>
        <taxon>Hungatella</taxon>
    </lineage>
</organism>
<evidence type="ECO:0000259" key="1">
    <source>
        <dbReference type="Pfam" id="PF06114"/>
    </source>
</evidence>
<dbReference type="RefSeq" id="WP_156832961.1">
    <property type="nucleotide sequence ID" value="NZ_CACRUH010000046.1"/>
</dbReference>
<dbReference type="InterPro" id="IPR010359">
    <property type="entry name" value="IrrE_HExxH"/>
</dbReference>
<dbReference type="Gene3D" id="1.10.10.2910">
    <property type="match status" value="1"/>
</dbReference>
<protein>
    <recommendedName>
        <fullName evidence="1">IrrE N-terminal-like domain-containing protein</fullName>
    </recommendedName>
</protein>
<gene>
    <name evidence="2" type="ORF">CHLFYP18_00740</name>
</gene>
<accession>A0A6N3EEK0</accession>
<proteinExistence type="predicted"/>
<evidence type="ECO:0000313" key="2">
    <source>
        <dbReference type="EMBL" id="VYU36923.1"/>
    </source>
</evidence>
<name>A0A6N3EEK0_9FIRM</name>
<sequence length="169" mass="19597">MNICATALSRNSIRSLTTELRNMCGMQDQLYFPIVEFIEWILCDPDNDFDYEIVPEIEMKDTYGTTNTASNIMRIREDVYERAVAGVPRDRFTLCHELGHFLLHQPKFMSYARGDVPTYCQPEWQANTFAAELMAPYQLVKNMTIDEIAQKCGMSRSAASIQYRTYHKI</sequence>
<feature type="domain" description="IrrE N-terminal-like" evidence="1">
    <location>
        <begin position="87"/>
        <end position="159"/>
    </location>
</feature>